<evidence type="ECO:0000313" key="2">
    <source>
        <dbReference type="Proteomes" id="UP000680045"/>
    </source>
</evidence>
<dbReference type="AlphaFoldDB" id="A0A941FQR5"/>
<reference evidence="1" key="1">
    <citation type="submission" date="2021-04" db="EMBL/GenBank/DDBJ databases">
        <title>Whole genome sequencing of Enterococci isolates from hospitalized patients.</title>
        <authorList>
            <person name="Ogoti B.M."/>
            <person name="Onyambu F.G."/>
        </authorList>
    </citation>
    <scope>NUCLEOTIDE SEQUENCE</scope>
    <source>
        <strain evidence="1">242</strain>
    </source>
</reference>
<dbReference type="EMBL" id="JAGTPW010000056">
    <property type="protein sequence ID" value="MBR8645910.1"/>
    <property type="molecule type" value="Genomic_DNA"/>
</dbReference>
<name>A0A941FQR5_9BACI</name>
<proteinExistence type="predicted"/>
<accession>A0A941FQR5</accession>
<comment type="caution">
    <text evidence="1">The sequence shown here is derived from an EMBL/GenBank/DDBJ whole genome shotgun (WGS) entry which is preliminary data.</text>
</comment>
<protein>
    <submittedName>
        <fullName evidence="1">Uncharacterized protein</fullName>
    </submittedName>
</protein>
<gene>
    <name evidence="1" type="ORF">KEH51_23860</name>
</gene>
<sequence length="75" mass="8900">MDQLPSESWYKQIFLVYLPAGIINTAKQLLLQEVVVWLLWIAKDILMQERSSSGDNRITLRTKYREDCNNERDQN</sequence>
<organism evidence="1 2">
    <name type="scientific">Peribacillus frigoritolerans</name>
    <dbReference type="NCBI Taxonomy" id="450367"/>
    <lineage>
        <taxon>Bacteria</taxon>
        <taxon>Bacillati</taxon>
        <taxon>Bacillota</taxon>
        <taxon>Bacilli</taxon>
        <taxon>Bacillales</taxon>
        <taxon>Bacillaceae</taxon>
        <taxon>Peribacillus</taxon>
    </lineage>
</organism>
<evidence type="ECO:0000313" key="1">
    <source>
        <dbReference type="EMBL" id="MBR8645910.1"/>
    </source>
</evidence>
<dbReference type="Proteomes" id="UP000680045">
    <property type="component" value="Unassembled WGS sequence"/>
</dbReference>